<protein>
    <submittedName>
        <fullName evidence="1">Uncharacterized protein</fullName>
    </submittedName>
</protein>
<reference evidence="1 2" key="1">
    <citation type="submission" date="2017-11" db="EMBL/GenBank/DDBJ databases">
        <title>Complete genome of Rhizobium leguminosarum Norway, an ineffective micro-symbiont.</title>
        <authorList>
            <person name="Hoffrichter A."/>
            <person name="Liang J."/>
            <person name="Brachmann A."/>
            <person name="Marin M."/>
        </authorList>
    </citation>
    <scope>NUCLEOTIDE SEQUENCE [LARGE SCALE GENOMIC DNA]</scope>
    <source>
        <strain evidence="1 2">Norway</strain>
        <plasmid evidence="2">Plasmid prln3</plasmid>
    </source>
</reference>
<gene>
    <name evidence="1" type="ORF">CUJ84_pRLN3000455</name>
</gene>
<organism evidence="1 2">
    <name type="scientific">Rhizobium leguminosarum</name>
    <dbReference type="NCBI Taxonomy" id="384"/>
    <lineage>
        <taxon>Bacteria</taxon>
        <taxon>Pseudomonadati</taxon>
        <taxon>Pseudomonadota</taxon>
        <taxon>Alphaproteobacteria</taxon>
        <taxon>Hyphomicrobiales</taxon>
        <taxon>Rhizobiaceae</taxon>
        <taxon>Rhizobium/Agrobacterium group</taxon>
        <taxon>Rhizobium</taxon>
    </lineage>
</organism>
<sequence>MTDSVAVFVFLPYELLTRDASLLQSANNIALSGSLAELLVSYINGLEANLGNLTVEGVPRYCHID</sequence>
<geneLocation type="plasmid" evidence="2">
    <name>prln3</name>
</geneLocation>
<evidence type="ECO:0000313" key="1">
    <source>
        <dbReference type="EMBL" id="AUW47568.1"/>
    </source>
</evidence>
<dbReference type="AlphaFoldDB" id="A0A2K9ZH64"/>
<name>A0A2K9ZH64_RHILE</name>
<keyword evidence="1" id="KW-0614">Plasmid</keyword>
<dbReference type="Proteomes" id="UP000238523">
    <property type="component" value="Plasmid pRLN3"/>
</dbReference>
<proteinExistence type="predicted"/>
<accession>A0A2K9ZH64</accession>
<dbReference type="EMBL" id="CP025015">
    <property type="protein sequence ID" value="AUW47568.1"/>
    <property type="molecule type" value="Genomic_DNA"/>
</dbReference>
<evidence type="ECO:0000313" key="2">
    <source>
        <dbReference type="Proteomes" id="UP000238523"/>
    </source>
</evidence>